<sequence length="62" mass="6635">MSPIEVLFEQMKEGREVSVELLDGTVLTGSILGLDEHINLVLGDGETETLVYAKSLVSVTAS</sequence>
<dbReference type="SUPFAM" id="SSF50182">
    <property type="entry name" value="Sm-like ribonucleoproteins"/>
    <property type="match status" value="1"/>
</dbReference>
<gene>
    <name evidence="2" type="ORF">NEDG_00333</name>
</gene>
<dbReference type="InterPro" id="IPR001163">
    <property type="entry name" value="Sm_dom_euk/arc"/>
</dbReference>
<accession>A0A177EJ13</accession>
<evidence type="ECO:0000259" key="1">
    <source>
        <dbReference type="PROSITE" id="PS52002"/>
    </source>
</evidence>
<dbReference type="PROSITE" id="PS52002">
    <property type="entry name" value="SM"/>
    <property type="match status" value="1"/>
</dbReference>
<keyword evidence="3" id="KW-1185">Reference proteome</keyword>
<dbReference type="Pfam" id="PF01423">
    <property type="entry name" value="LSM"/>
    <property type="match status" value="1"/>
</dbReference>
<dbReference type="RefSeq" id="XP_067545459.1">
    <property type="nucleotide sequence ID" value="XM_067687751.1"/>
</dbReference>
<dbReference type="VEuPathDB" id="MicrosporidiaDB:NEDG_00333"/>
<proteinExistence type="predicted"/>
<reference evidence="2 3" key="1">
    <citation type="submission" date="2016-02" db="EMBL/GenBank/DDBJ databases">
        <title>Discovery of a natural microsporidian pathogen with a broad tissue tropism in Caenorhabditis elegans.</title>
        <authorList>
            <person name="Luallen R.J."/>
            <person name="Reinke A.W."/>
            <person name="Tong L."/>
            <person name="Botts M.R."/>
            <person name="Felix M.-A."/>
            <person name="Troemel E.R."/>
        </authorList>
    </citation>
    <scope>NUCLEOTIDE SEQUENCE [LARGE SCALE GENOMIC DNA]</scope>
    <source>
        <strain evidence="2 3">JUm2807</strain>
    </source>
</reference>
<dbReference type="GeneID" id="93646683"/>
<dbReference type="OrthoDB" id="747253at2759"/>
<dbReference type="EMBL" id="LTDL01000014">
    <property type="protein sequence ID" value="OAG31858.1"/>
    <property type="molecule type" value="Genomic_DNA"/>
</dbReference>
<protein>
    <recommendedName>
        <fullName evidence="1">Sm domain-containing protein</fullName>
    </recommendedName>
</protein>
<dbReference type="GO" id="GO:0003723">
    <property type="term" value="F:RNA binding"/>
    <property type="evidence" value="ECO:0007669"/>
    <property type="project" value="InterPro"/>
</dbReference>
<dbReference type="Gene3D" id="2.30.30.100">
    <property type="match status" value="1"/>
</dbReference>
<name>A0A177EJ13_9MICR</name>
<organism evidence="2 3">
    <name type="scientific">Nematocida displodere</name>
    <dbReference type="NCBI Taxonomy" id="1805483"/>
    <lineage>
        <taxon>Eukaryota</taxon>
        <taxon>Fungi</taxon>
        <taxon>Fungi incertae sedis</taxon>
        <taxon>Microsporidia</taxon>
        <taxon>Nematocida</taxon>
    </lineage>
</organism>
<dbReference type="Proteomes" id="UP000185944">
    <property type="component" value="Unassembled WGS sequence"/>
</dbReference>
<dbReference type="GO" id="GO:0032991">
    <property type="term" value="C:protein-containing complex"/>
    <property type="evidence" value="ECO:0007669"/>
    <property type="project" value="UniProtKB-ARBA"/>
</dbReference>
<dbReference type="InterPro" id="IPR010920">
    <property type="entry name" value="LSM_dom_sf"/>
</dbReference>
<evidence type="ECO:0000313" key="2">
    <source>
        <dbReference type="EMBL" id="OAG31858.1"/>
    </source>
</evidence>
<comment type="caution">
    <text evidence="2">The sequence shown here is derived from an EMBL/GenBank/DDBJ whole genome shotgun (WGS) entry which is preliminary data.</text>
</comment>
<feature type="domain" description="Sm" evidence="1">
    <location>
        <begin position="4"/>
        <end position="62"/>
    </location>
</feature>
<dbReference type="InterPro" id="IPR047575">
    <property type="entry name" value="Sm"/>
</dbReference>
<dbReference type="AlphaFoldDB" id="A0A177EJ13"/>
<evidence type="ECO:0000313" key="3">
    <source>
        <dbReference type="Proteomes" id="UP000185944"/>
    </source>
</evidence>